<name>A0A970B9B9_9GAMM</name>
<evidence type="ECO:0000256" key="1">
    <source>
        <dbReference type="ARBA" id="ARBA00022723"/>
    </source>
</evidence>
<proteinExistence type="predicted"/>
<dbReference type="AlphaFoldDB" id="A0A970B9B9"/>
<feature type="region of interest" description="Disordered" evidence="3">
    <location>
        <begin position="416"/>
        <end position="448"/>
    </location>
</feature>
<dbReference type="Pfam" id="PF05567">
    <property type="entry name" value="T4P_PilY1"/>
    <property type="match status" value="1"/>
</dbReference>
<reference evidence="5" key="1">
    <citation type="submission" date="2020-03" db="EMBL/GenBank/DDBJ databases">
        <title>Solimonas marina sp. nov., isolated from deep seawater of the Pacific Ocean.</title>
        <authorList>
            <person name="Liu X."/>
            <person name="Lai Q."/>
            <person name="Sun F."/>
            <person name="Gai Y."/>
            <person name="Li G."/>
            <person name="Shao Z."/>
        </authorList>
    </citation>
    <scope>NUCLEOTIDE SEQUENCE</scope>
    <source>
        <strain evidence="5">C16B3</strain>
    </source>
</reference>
<feature type="compositionally biased region" description="Low complexity" evidence="3">
    <location>
        <begin position="436"/>
        <end position="448"/>
    </location>
</feature>
<keyword evidence="1" id="KW-0479">Metal-binding</keyword>
<organism evidence="5 6">
    <name type="scientific">Solimonas marina</name>
    <dbReference type="NCBI Taxonomy" id="2714601"/>
    <lineage>
        <taxon>Bacteria</taxon>
        <taxon>Pseudomonadati</taxon>
        <taxon>Pseudomonadota</taxon>
        <taxon>Gammaproteobacteria</taxon>
        <taxon>Nevskiales</taxon>
        <taxon>Nevskiaceae</taxon>
        <taxon>Solimonas</taxon>
    </lineage>
</organism>
<evidence type="ECO:0000256" key="3">
    <source>
        <dbReference type="SAM" id="MobiDB-lite"/>
    </source>
</evidence>
<feature type="region of interest" description="Disordered" evidence="3">
    <location>
        <begin position="346"/>
        <end position="401"/>
    </location>
</feature>
<sequence length="1228" mass="129087">MLDDSGSMAWDYMPDWGYLSDTSDDGVRNASINQVYYDPNTTYTPPPNAAGGSYSNSPGLTNAYKDGFLDTTATNITTYTSPSGSFPYYTRFTVTTQTGAGAAVCDTGDQLVTSGSHAGQCRDCYGSYCYNSYYTPTPSCPSGYSYSSSSGTCTASSYKYFFTYTTGSGNTRHYVGQTGDCALLSTANQAVCDDSAATQQNVANWFSYYRTRILMAKSGLMSAFSSLDPTIRFGFGSIDGGSSGNGNYSSLPSSRYSYTDNLNGGSNYIAKVQPFGDGSTSSTQKAQFWNWLVNASVSGGTPLRQALNAIGQYYMTDQPWQTSSSNTEQLACRQAYSILTTDGFANGPDPSGVGDVDGSAGATITGPNSQSYAYSPVQPYTDSGNIGTSTTTTTYDPELDCPNRYSLGSDGLCHRNGHSDRSPTPSCDNGDAYSSSTGKCTHTETSTGTTYSDTLADVAMKYWNSDLRTGMANEVPTSTEDSAFWQHMATFTVGLGFTPVYSDNTTPIPVDQVFAWANGGTAIQNFVWPEPDYGNNRGSGGTLANIADLAHAAVNGHGGFYSATSPQAFSSGIADALKRVATRVGTGASLASNSTKLETGTVTYQAVYYTGTWRGDLKAFNVDPDSGAIASTASWTASNALPAAGSRNIWTYNSSGASGAKFVEFKLPSSLSTAEQTALGSTSTIQQNVISYLRGDSSKEENKTGGTFRTREAVLGDIVDSQPVYVGAPDANLYIGKTFTGSSAYATFAATQATRTAAIWVAANDGMLHAFRASDGVELFAYMPEATILDGIADLSDPNYGGNSVPHEYFNDGEITAADVYLDSTQGWRSVVVGTTGRGLSKAVYALDVTNPASPTLLWERRSGDGLSGSSYIGQITGKPVIAQVADGSWAVLIGNGYNSTQGKAALLQFAISDGSLNVHTTTDSSTDNGLAPPAVWMASATNGISTTAYAGDLKGHVWSFDLSSGTSTGSLLFTAESSGSAAQPITAGMLAGKDPDTGNVWLFFGTGRYLTQSELEDESTQTWWGIIVQAGAGQPGTLVTNLSNGRDALRQRSIVAEQEVDTDTESLGARAISTDNPDDMAGYSGWYIDLTSPTSGAQGERMVTPNQFQGSLLLGTTRIPESSDPCNPSGSGWIMAISPFTGAAPGSTFFDTNGDGDFDDDDMITDADGNKYVVAGVGFSSVPNNPIFVGNTMLVSFDNATTSSIGTAGNPNALDRLSWRELFGQSQ</sequence>
<feature type="compositionally biased region" description="Polar residues" evidence="3">
    <location>
        <begin position="422"/>
        <end position="435"/>
    </location>
</feature>
<evidence type="ECO:0000256" key="2">
    <source>
        <dbReference type="ARBA" id="ARBA00022837"/>
    </source>
</evidence>
<dbReference type="EMBL" id="JAAVXB010000006">
    <property type="protein sequence ID" value="NKF23169.1"/>
    <property type="molecule type" value="Genomic_DNA"/>
</dbReference>
<dbReference type="GO" id="GO:0046872">
    <property type="term" value="F:metal ion binding"/>
    <property type="evidence" value="ECO:0007669"/>
    <property type="project" value="UniProtKB-KW"/>
</dbReference>
<keyword evidence="2" id="KW-0106">Calcium</keyword>
<evidence type="ECO:0000313" key="5">
    <source>
        <dbReference type="EMBL" id="NKF23169.1"/>
    </source>
</evidence>
<accession>A0A970B9B9</accession>
<feature type="domain" description="PilY1 beta-propeller" evidence="4">
    <location>
        <begin position="715"/>
        <end position="967"/>
    </location>
</feature>
<comment type="caution">
    <text evidence="5">The sequence shown here is derived from an EMBL/GenBank/DDBJ whole genome shotgun (WGS) entry which is preliminary data.</text>
</comment>
<dbReference type="InterPro" id="IPR008707">
    <property type="entry name" value="B-propeller_PilY1"/>
</dbReference>
<dbReference type="Proteomes" id="UP000653472">
    <property type="component" value="Unassembled WGS sequence"/>
</dbReference>
<feature type="compositionally biased region" description="Polar residues" evidence="3">
    <location>
        <begin position="365"/>
        <end position="387"/>
    </location>
</feature>
<keyword evidence="6" id="KW-1185">Reference proteome</keyword>
<gene>
    <name evidence="5" type="ORF">G7Y82_12655</name>
</gene>
<protein>
    <submittedName>
        <fullName evidence="5">Pilus assembly protein PilY</fullName>
    </submittedName>
</protein>
<evidence type="ECO:0000313" key="6">
    <source>
        <dbReference type="Proteomes" id="UP000653472"/>
    </source>
</evidence>
<feature type="compositionally biased region" description="Low complexity" evidence="3">
    <location>
        <begin position="347"/>
        <end position="362"/>
    </location>
</feature>
<evidence type="ECO:0000259" key="4">
    <source>
        <dbReference type="Pfam" id="PF05567"/>
    </source>
</evidence>